<reference evidence="1" key="1">
    <citation type="journal article" date="2022" name="Viruses">
        <title>The Parapoynx stagnalis Nucleopolyhedrovirus (PastNPV), a Divergent Member of the Alphabaculovirus Group I Clade, Encodes a Homolog of Ran GTPase.</title>
        <authorList>
            <person name="Harrison R.L."/>
            <person name="Rowley D.L."/>
        </authorList>
    </citation>
    <scope>NUCLEOTIDE SEQUENCE</scope>
    <source>
        <strain evidence="1">BCIPV-473</strain>
    </source>
</reference>
<keyword evidence="2" id="KW-1185">Reference proteome</keyword>
<dbReference type="Proteomes" id="UP001264959">
    <property type="component" value="Segment"/>
</dbReference>
<evidence type="ECO:0000313" key="1">
    <source>
        <dbReference type="EMBL" id="UZE89811.1"/>
    </source>
</evidence>
<organism evidence="1 2">
    <name type="scientific">Parapoynx stagnalis nucleopolyhedrovirus</name>
    <dbReference type="NCBI Taxonomy" id="2993413"/>
    <lineage>
        <taxon>Viruses</taxon>
        <taxon>Viruses incertae sedis</taxon>
        <taxon>Naldaviricetes</taxon>
        <taxon>Lefavirales</taxon>
        <taxon>Baculoviridae</taxon>
        <taxon>Alphabaculovirus</taxon>
        <taxon>Alphabaculovirus pastagnalis</taxon>
    </lineage>
</organism>
<sequence>MNSSIKRPDSFESNKRFKSEYYPNVTYQILRTNDGVDIIMKEVKTDANASPEYYAFKMTPFSFPIRRIENRYEVDVNHPVLQHATYNKPMPILKNYLEETGTTGEPFKKINRLNYETTSKNYVPRISSTITPNRTEEEEEEEEGNIKNNLNTEDVYKRNLI</sequence>
<protein>
    <submittedName>
        <fullName evidence="1">Uncharacterized protein</fullName>
    </submittedName>
</protein>
<proteinExistence type="predicted"/>
<dbReference type="EMBL" id="ON704650">
    <property type="protein sequence ID" value="UZE89811.1"/>
    <property type="molecule type" value="Genomic_DNA"/>
</dbReference>
<evidence type="ECO:0000313" key="2">
    <source>
        <dbReference type="Proteomes" id="UP001264959"/>
    </source>
</evidence>
<name>A0A9E7YAT7_9ABAC</name>
<accession>A0A9E7YAT7</accession>